<reference evidence="1 2" key="1">
    <citation type="submission" date="2016-11" db="EMBL/GenBank/DDBJ databases">
        <authorList>
            <person name="Jaros S."/>
            <person name="Januszkiewicz K."/>
            <person name="Wedrychowicz H."/>
        </authorList>
    </citation>
    <scope>NUCLEOTIDE SEQUENCE [LARGE SCALE GENOMIC DNA]</scope>
    <source>
        <strain evidence="1 2">DSM 21864</strain>
    </source>
</reference>
<dbReference type="EMBL" id="FQZO01000002">
    <property type="protein sequence ID" value="SHI89426.1"/>
    <property type="molecule type" value="Genomic_DNA"/>
</dbReference>
<evidence type="ECO:0000313" key="2">
    <source>
        <dbReference type="Proteomes" id="UP000184080"/>
    </source>
</evidence>
<dbReference type="RefSeq" id="WP_073005518.1">
    <property type="nucleotide sequence ID" value="NZ_FQZO01000002.1"/>
</dbReference>
<dbReference type="Proteomes" id="UP000184080">
    <property type="component" value="Unassembled WGS sequence"/>
</dbReference>
<organism evidence="1 2">
    <name type="scientific">Clostridium amylolyticum</name>
    <dbReference type="NCBI Taxonomy" id="1121298"/>
    <lineage>
        <taxon>Bacteria</taxon>
        <taxon>Bacillati</taxon>
        <taxon>Bacillota</taxon>
        <taxon>Clostridia</taxon>
        <taxon>Eubacteriales</taxon>
        <taxon>Clostridiaceae</taxon>
        <taxon>Clostridium</taxon>
    </lineage>
</organism>
<dbReference type="STRING" id="1121298.SAMN05444401_1709"/>
<accession>A0A1M6EVK0</accession>
<dbReference type="AlphaFoldDB" id="A0A1M6EVK0"/>
<sequence length="148" mass="17030">MIIDSIRNYIMKCPYLDTFDNAIRVNVNYLDANADNYSIEEVPIEPILKKYVNGDSVRQYAFIFTSREPYSADVLQNIDNSGFYEKFAGWIESNNNNGIFPLLENGLEPLEIKVKSTGYAFSNTENTAQFKIQLILKYFKRKGDINVS</sequence>
<name>A0A1M6EVK0_9CLOT</name>
<gene>
    <name evidence="1" type="ORF">SAMN05444401_1709</name>
</gene>
<evidence type="ECO:0008006" key="3">
    <source>
        <dbReference type="Google" id="ProtNLM"/>
    </source>
</evidence>
<evidence type="ECO:0000313" key="1">
    <source>
        <dbReference type="EMBL" id="SHI89426.1"/>
    </source>
</evidence>
<keyword evidence="2" id="KW-1185">Reference proteome</keyword>
<proteinExistence type="predicted"/>
<dbReference type="OrthoDB" id="1690493at2"/>
<protein>
    <recommendedName>
        <fullName evidence="3">Chloramphenicol resistance protein</fullName>
    </recommendedName>
</protein>